<dbReference type="Proteomes" id="UP001138997">
    <property type="component" value="Unassembled WGS sequence"/>
</dbReference>
<dbReference type="InterPro" id="IPR050088">
    <property type="entry name" value="IspD/TarI_cytidylyltransf_bact"/>
</dbReference>
<name>A0A9X1NA66_9ACTN</name>
<dbReference type="RefSeq" id="WP_231438203.1">
    <property type="nucleotide sequence ID" value="NZ_JAJOMB010000001.1"/>
</dbReference>
<evidence type="ECO:0000313" key="4">
    <source>
        <dbReference type="Proteomes" id="UP001138997"/>
    </source>
</evidence>
<dbReference type="PANTHER" id="PTHR32125:SF4">
    <property type="entry name" value="2-C-METHYL-D-ERYTHRITOL 4-PHOSPHATE CYTIDYLYLTRANSFERASE, CHLOROPLASTIC"/>
    <property type="match status" value="1"/>
</dbReference>
<comment type="caution">
    <text evidence="3">The sequence shown here is derived from an EMBL/GenBank/DDBJ whole genome shotgun (WGS) entry which is preliminary data.</text>
</comment>
<keyword evidence="1" id="KW-0808">Transferase</keyword>
<keyword evidence="4" id="KW-1185">Reference proteome</keyword>
<dbReference type="PANTHER" id="PTHR32125">
    <property type="entry name" value="2-C-METHYL-D-ERYTHRITOL 4-PHOSPHATE CYTIDYLYLTRANSFERASE, CHLOROPLASTIC"/>
    <property type="match status" value="1"/>
</dbReference>
<accession>A0A9X1NA66</accession>
<dbReference type="InterPro" id="IPR034683">
    <property type="entry name" value="IspD/TarI"/>
</dbReference>
<proteinExistence type="predicted"/>
<dbReference type="InterPro" id="IPR029044">
    <property type="entry name" value="Nucleotide-diphossugar_trans"/>
</dbReference>
<dbReference type="GO" id="GO:0050518">
    <property type="term" value="F:2-C-methyl-D-erythritol 4-phosphate cytidylyltransferase activity"/>
    <property type="evidence" value="ECO:0007669"/>
    <property type="project" value="TreeGrafter"/>
</dbReference>
<dbReference type="Pfam" id="PF01128">
    <property type="entry name" value="IspD"/>
    <property type="match status" value="1"/>
</dbReference>
<dbReference type="Gene3D" id="3.90.550.10">
    <property type="entry name" value="Spore Coat Polysaccharide Biosynthesis Protein SpsA, Chain A"/>
    <property type="match status" value="1"/>
</dbReference>
<keyword evidence="2 3" id="KW-0548">Nucleotidyltransferase</keyword>
<protein>
    <submittedName>
        <fullName evidence="3">2-C-methyl-D-erythritol 4-phosphate cytidylyltransferase</fullName>
    </submittedName>
</protein>
<dbReference type="SUPFAM" id="SSF53448">
    <property type="entry name" value="Nucleotide-diphospho-sugar transferases"/>
    <property type="match status" value="1"/>
</dbReference>
<dbReference type="CDD" id="cd02516">
    <property type="entry name" value="CDP-ME_synthetase"/>
    <property type="match status" value="1"/>
</dbReference>
<sequence length="247" mass="25506">MTEPVTTLPAGSECPPGAAAFVVLAGGSGTRVGAGQNKVYLPLGGRPVVSWALSWADAVAEVGRVILVIRPQDEAQAKEAVAAAGIRLPVEIIHGGVTRHASEQNALDHLSWPICAGSLQVVAIHDGARPLAGPDLLRTVIQAAAVNGGAVPTLPETDAWAVDEAGRLSPPPAGETLHRVQTPQAFRATPLLEAYAQALRDGTEGTDTSAAMEGRPGVRVVAVPGSHENLKVTFAEDMSRAESLLPR</sequence>
<organism evidence="3 4">
    <name type="scientific">Kineosporia babensis</name>
    <dbReference type="NCBI Taxonomy" id="499548"/>
    <lineage>
        <taxon>Bacteria</taxon>
        <taxon>Bacillati</taxon>
        <taxon>Actinomycetota</taxon>
        <taxon>Actinomycetes</taxon>
        <taxon>Kineosporiales</taxon>
        <taxon>Kineosporiaceae</taxon>
        <taxon>Kineosporia</taxon>
    </lineage>
</organism>
<dbReference type="EMBL" id="JAJOMB010000001">
    <property type="protein sequence ID" value="MCD5309273.1"/>
    <property type="molecule type" value="Genomic_DNA"/>
</dbReference>
<gene>
    <name evidence="3" type="ORF">LR394_00060</name>
</gene>
<evidence type="ECO:0000256" key="2">
    <source>
        <dbReference type="ARBA" id="ARBA00022695"/>
    </source>
</evidence>
<evidence type="ECO:0000313" key="3">
    <source>
        <dbReference type="EMBL" id="MCD5309273.1"/>
    </source>
</evidence>
<dbReference type="AlphaFoldDB" id="A0A9X1NA66"/>
<reference evidence="3" key="1">
    <citation type="submission" date="2021-11" db="EMBL/GenBank/DDBJ databases">
        <title>Streptomyces corallinus and Kineosporia corallina sp. nov., two new coral-derived marine actinobacteria.</title>
        <authorList>
            <person name="Buangrab K."/>
            <person name="Sutthacheep M."/>
            <person name="Yeemin T."/>
            <person name="Harunari E."/>
            <person name="Igarashi Y."/>
            <person name="Sripreechasak P."/>
            <person name="Kanchanasin P."/>
            <person name="Tanasupawat S."/>
            <person name="Phongsopitanun W."/>
        </authorList>
    </citation>
    <scope>NUCLEOTIDE SEQUENCE</scope>
    <source>
        <strain evidence="3">JCM 31032</strain>
    </source>
</reference>
<evidence type="ECO:0000256" key="1">
    <source>
        <dbReference type="ARBA" id="ARBA00022679"/>
    </source>
</evidence>